<evidence type="ECO:0000313" key="5">
    <source>
        <dbReference type="Proteomes" id="UP000027238"/>
    </source>
</evidence>
<proteinExistence type="inferred from homology"/>
<gene>
    <name evidence="4" type="ORF">CSUB01_09250</name>
</gene>
<dbReference type="SUPFAM" id="SSF51735">
    <property type="entry name" value="NAD(P)-binding Rossmann-fold domains"/>
    <property type="match status" value="1"/>
</dbReference>
<dbReference type="STRING" id="1173701.A0A066XKS7"/>
<dbReference type="PANTHER" id="PTHR43639:SF1">
    <property type="entry name" value="SHORT-CHAIN DEHYDROGENASE_REDUCTASE FAMILY PROTEIN"/>
    <property type="match status" value="1"/>
</dbReference>
<dbReference type="AlphaFoldDB" id="A0A066XKS7"/>
<evidence type="ECO:0000256" key="3">
    <source>
        <dbReference type="ARBA" id="ARBA00023002"/>
    </source>
</evidence>
<evidence type="ECO:0000256" key="2">
    <source>
        <dbReference type="ARBA" id="ARBA00022857"/>
    </source>
</evidence>
<reference evidence="5" key="1">
    <citation type="journal article" date="2014" name="Genome Announc.">
        <title>Draft genome sequence of Colletotrichum sublineola, a destructive pathogen of cultivated sorghum.</title>
        <authorList>
            <person name="Baroncelli R."/>
            <person name="Sanz-Martin J.M."/>
            <person name="Rech G.E."/>
            <person name="Sukno S.A."/>
            <person name="Thon M.R."/>
        </authorList>
    </citation>
    <scope>NUCLEOTIDE SEQUENCE [LARGE SCALE GENOMIC DNA]</scope>
    <source>
        <strain evidence="5">TX430BB</strain>
    </source>
</reference>
<dbReference type="PANTHER" id="PTHR43639">
    <property type="entry name" value="OXIDOREDUCTASE, SHORT-CHAIN DEHYDROGENASE/REDUCTASE FAMILY (AFU_ORTHOLOGUE AFUA_5G02870)"/>
    <property type="match status" value="1"/>
</dbReference>
<dbReference type="Proteomes" id="UP000027238">
    <property type="component" value="Unassembled WGS sequence"/>
</dbReference>
<comment type="caution">
    <text evidence="4">The sequence shown here is derived from an EMBL/GenBank/DDBJ whole genome shotgun (WGS) entry which is preliminary data.</text>
</comment>
<evidence type="ECO:0000313" key="4">
    <source>
        <dbReference type="EMBL" id="KDN68239.1"/>
    </source>
</evidence>
<dbReference type="InterPro" id="IPR036291">
    <property type="entry name" value="NAD(P)-bd_dom_sf"/>
</dbReference>
<dbReference type="OMA" id="GAFYMVH"/>
<dbReference type="PRINTS" id="PR00080">
    <property type="entry name" value="SDRFAMILY"/>
</dbReference>
<name>A0A066XKS7_COLSU</name>
<sequence length="264" mass="27345">MSTDSLSLAGKVAIVTGSGRENGIGAAIALALARAGARVTINYVSESSVTRAAQVVSGIEAAVGKGVVVSVRADVSTAEGSKTLVDETLRSFGVDHVDIIVNNASYMVPGGALQTSPEDMMKSFQVAVVGPVLLLQAAYPHMPKNGRVVNIGSVASKMGFHQMAIYGAVKAAMDQLTWTLAQEVGRDGKNITVNTVAPGPTPTDSLPPVPEVKPLKDFLVSRTRAEERVTTVEDIADTVLLLASEKSQWITGQFISASGGINGG</sequence>
<dbReference type="eggNOG" id="KOG0725">
    <property type="taxonomic scope" value="Eukaryota"/>
</dbReference>
<dbReference type="HOGENOM" id="CLU_010194_1_3_1"/>
<dbReference type="PRINTS" id="PR00081">
    <property type="entry name" value="GDHRDH"/>
</dbReference>
<accession>A0A066XKS7</accession>
<dbReference type="Pfam" id="PF13561">
    <property type="entry name" value="adh_short_C2"/>
    <property type="match status" value="1"/>
</dbReference>
<dbReference type="InterPro" id="IPR002347">
    <property type="entry name" value="SDR_fam"/>
</dbReference>
<dbReference type="GO" id="GO:0016491">
    <property type="term" value="F:oxidoreductase activity"/>
    <property type="evidence" value="ECO:0007669"/>
    <property type="project" value="UniProtKB-KW"/>
</dbReference>
<evidence type="ECO:0008006" key="6">
    <source>
        <dbReference type="Google" id="ProtNLM"/>
    </source>
</evidence>
<dbReference type="Gene3D" id="3.40.50.720">
    <property type="entry name" value="NAD(P)-binding Rossmann-like Domain"/>
    <property type="match status" value="1"/>
</dbReference>
<organism evidence="4 5">
    <name type="scientific">Colletotrichum sublineola</name>
    <name type="common">Sorghum anthracnose fungus</name>
    <dbReference type="NCBI Taxonomy" id="1173701"/>
    <lineage>
        <taxon>Eukaryota</taxon>
        <taxon>Fungi</taxon>
        <taxon>Dikarya</taxon>
        <taxon>Ascomycota</taxon>
        <taxon>Pezizomycotina</taxon>
        <taxon>Sordariomycetes</taxon>
        <taxon>Hypocreomycetidae</taxon>
        <taxon>Glomerellales</taxon>
        <taxon>Glomerellaceae</taxon>
        <taxon>Colletotrichum</taxon>
        <taxon>Colletotrichum graminicola species complex</taxon>
    </lineage>
</organism>
<evidence type="ECO:0000256" key="1">
    <source>
        <dbReference type="ARBA" id="ARBA00006484"/>
    </source>
</evidence>
<protein>
    <recommendedName>
        <fullName evidence="6">Short chain dehydrogenase</fullName>
    </recommendedName>
</protein>
<dbReference type="OrthoDB" id="47007at2759"/>
<keyword evidence="3" id="KW-0560">Oxidoreductase</keyword>
<comment type="similarity">
    <text evidence="1">Belongs to the short-chain dehydrogenases/reductases (SDR) family.</text>
</comment>
<dbReference type="EMBL" id="JMSE01000697">
    <property type="protein sequence ID" value="KDN68239.1"/>
    <property type="molecule type" value="Genomic_DNA"/>
</dbReference>
<keyword evidence="5" id="KW-1185">Reference proteome</keyword>
<dbReference type="FunFam" id="3.40.50.720:FF:000084">
    <property type="entry name" value="Short-chain dehydrogenase reductase"/>
    <property type="match status" value="1"/>
</dbReference>
<keyword evidence="2" id="KW-0521">NADP</keyword>